<reference evidence="1 2" key="1">
    <citation type="submission" date="2019-07" db="EMBL/GenBank/DDBJ databases">
        <title>Full genome sequence of Devosia sp. Gsoil 520.</title>
        <authorList>
            <person name="Im W.-T."/>
        </authorList>
    </citation>
    <scope>NUCLEOTIDE SEQUENCE [LARGE SCALE GENOMIC DNA]</scope>
    <source>
        <strain evidence="1 2">Gsoil 520</strain>
    </source>
</reference>
<proteinExistence type="predicted"/>
<dbReference type="AlphaFoldDB" id="A0A5B8LR03"/>
<evidence type="ECO:0000313" key="2">
    <source>
        <dbReference type="Proteomes" id="UP000315364"/>
    </source>
</evidence>
<keyword evidence="2" id="KW-1185">Reference proteome</keyword>
<dbReference type="RefSeq" id="WP_146289303.1">
    <property type="nucleotide sequence ID" value="NZ_CP042304.1"/>
</dbReference>
<dbReference type="OrthoDB" id="8265479at2"/>
<gene>
    <name evidence="1" type="ORF">FPZ08_06985</name>
</gene>
<dbReference type="KEGG" id="dea:FPZ08_06985"/>
<evidence type="ECO:0000313" key="1">
    <source>
        <dbReference type="EMBL" id="QDZ10516.1"/>
    </source>
</evidence>
<accession>A0A5B8LR03</accession>
<dbReference type="Proteomes" id="UP000315364">
    <property type="component" value="Chromosome"/>
</dbReference>
<organism evidence="1 2">
    <name type="scientific">Devosia ginsengisoli</name>
    <dbReference type="NCBI Taxonomy" id="400770"/>
    <lineage>
        <taxon>Bacteria</taxon>
        <taxon>Pseudomonadati</taxon>
        <taxon>Pseudomonadota</taxon>
        <taxon>Alphaproteobacteria</taxon>
        <taxon>Hyphomicrobiales</taxon>
        <taxon>Devosiaceae</taxon>
        <taxon>Devosia</taxon>
    </lineage>
</organism>
<sequence length="216" mass="23263">MALADPFAAADFAELFKVQDWQFVQGFQQQRSATGGGETHYADRAPSLWRAETTTVPMLNAEAEGVMALINSRAGGLKTVLLYNKRLPYPASDPDGSVIGSTVPAINVITDRLHVSFSGFPAGYEIPLGTYFGIVFDTSRYYLGQFAEARTANPITGAVASAEIWPPLPASIAGTPDVIIKKPCAKFRIEPGSAFPTKQGGLHSEIQFSAEQTYSR</sequence>
<protein>
    <submittedName>
        <fullName evidence="1">Uncharacterized protein</fullName>
    </submittedName>
</protein>
<name>A0A5B8LR03_9HYPH</name>
<dbReference type="EMBL" id="CP042304">
    <property type="protein sequence ID" value="QDZ10516.1"/>
    <property type="molecule type" value="Genomic_DNA"/>
</dbReference>